<feature type="transmembrane region" description="Helical" evidence="9">
    <location>
        <begin position="273"/>
        <end position="295"/>
    </location>
</feature>
<feature type="domain" description="Sodium/calcium exchanger membrane region" evidence="10">
    <location>
        <begin position="143"/>
        <end position="295"/>
    </location>
</feature>
<evidence type="ECO:0000256" key="9">
    <source>
        <dbReference type="SAM" id="Phobius"/>
    </source>
</evidence>
<dbReference type="InterPro" id="IPR004837">
    <property type="entry name" value="NaCa_Exmemb"/>
</dbReference>
<protein>
    <submittedName>
        <fullName evidence="11">Vacuolar calcium ion transporter</fullName>
    </submittedName>
</protein>
<evidence type="ECO:0000256" key="1">
    <source>
        <dbReference type="ARBA" id="ARBA00004127"/>
    </source>
</evidence>
<dbReference type="EMBL" id="LSBJ02000002">
    <property type="protein sequence ID" value="OAQ70918.1"/>
    <property type="molecule type" value="Genomic_DNA"/>
</dbReference>
<feature type="region of interest" description="Disordered" evidence="8">
    <location>
        <begin position="1"/>
        <end position="38"/>
    </location>
</feature>
<reference evidence="11 12" key="1">
    <citation type="journal article" date="2016" name="PLoS Pathog.">
        <title>Biosynthesis of antibiotic leucinostatins in bio-control fungus Purpureocillium lilacinum and their inhibition on phytophthora revealed by genome mining.</title>
        <authorList>
            <person name="Wang G."/>
            <person name="Liu Z."/>
            <person name="Lin R."/>
            <person name="Li E."/>
            <person name="Mao Z."/>
            <person name="Ling J."/>
            <person name="Yang Y."/>
            <person name="Yin W.B."/>
            <person name="Xie B."/>
        </authorList>
    </citation>
    <scope>NUCLEOTIDE SEQUENCE [LARGE SCALE GENOMIC DNA]</scope>
    <source>
        <strain evidence="11">170</strain>
    </source>
</reference>
<evidence type="ECO:0000313" key="12">
    <source>
        <dbReference type="Proteomes" id="UP000078397"/>
    </source>
</evidence>
<dbReference type="GO" id="GO:0006874">
    <property type="term" value="P:intracellular calcium ion homeostasis"/>
    <property type="evidence" value="ECO:0007669"/>
    <property type="project" value="TreeGrafter"/>
</dbReference>
<keyword evidence="7 9" id="KW-0472">Membrane</keyword>
<dbReference type="AlphaFoldDB" id="A0A179G0C5"/>
<name>A0A179G0C5_METCM</name>
<evidence type="ECO:0000256" key="7">
    <source>
        <dbReference type="ARBA" id="ARBA00023136"/>
    </source>
</evidence>
<evidence type="ECO:0000256" key="5">
    <source>
        <dbReference type="ARBA" id="ARBA00022989"/>
    </source>
</evidence>
<feature type="transmembrane region" description="Helical" evidence="9">
    <location>
        <begin position="611"/>
        <end position="630"/>
    </location>
</feature>
<keyword evidence="5 9" id="KW-1133">Transmembrane helix</keyword>
<evidence type="ECO:0000256" key="8">
    <source>
        <dbReference type="SAM" id="MobiDB-lite"/>
    </source>
</evidence>
<gene>
    <name evidence="11" type="ORF">VFPPC_03309</name>
</gene>
<feature type="transmembrane region" description="Helical" evidence="9">
    <location>
        <begin position="474"/>
        <end position="495"/>
    </location>
</feature>
<feature type="transmembrane region" description="Helical" evidence="9">
    <location>
        <begin position="176"/>
        <end position="196"/>
    </location>
</feature>
<dbReference type="PANTHER" id="PTHR31503:SF22">
    <property type="entry name" value="VACUOLAR CALCIUM ION TRANSPORTER"/>
    <property type="match status" value="1"/>
</dbReference>
<dbReference type="InterPro" id="IPR044880">
    <property type="entry name" value="NCX_ion-bd_dom_sf"/>
</dbReference>
<evidence type="ECO:0000313" key="11">
    <source>
        <dbReference type="EMBL" id="OAQ70918.1"/>
    </source>
</evidence>
<keyword evidence="6" id="KW-0406">Ion transport</keyword>
<keyword evidence="3" id="KW-0813">Transport</keyword>
<feature type="transmembrane region" description="Helical" evidence="9">
    <location>
        <begin position="515"/>
        <end position="539"/>
    </location>
</feature>
<comment type="subcellular location">
    <subcellularLocation>
        <location evidence="1">Endomembrane system</location>
        <topology evidence="1">Multi-pass membrane protein</topology>
    </subcellularLocation>
</comment>
<keyword evidence="12" id="KW-1185">Reference proteome</keyword>
<organism evidence="11 12">
    <name type="scientific">Pochonia chlamydosporia 170</name>
    <dbReference type="NCBI Taxonomy" id="1380566"/>
    <lineage>
        <taxon>Eukaryota</taxon>
        <taxon>Fungi</taxon>
        <taxon>Dikarya</taxon>
        <taxon>Ascomycota</taxon>
        <taxon>Pezizomycotina</taxon>
        <taxon>Sordariomycetes</taxon>
        <taxon>Hypocreomycetidae</taxon>
        <taxon>Hypocreales</taxon>
        <taxon>Clavicipitaceae</taxon>
        <taxon>Pochonia</taxon>
    </lineage>
</organism>
<evidence type="ECO:0000256" key="6">
    <source>
        <dbReference type="ARBA" id="ARBA00023065"/>
    </source>
</evidence>
<dbReference type="Pfam" id="PF01699">
    <property type="entry name" value="Na_Ca_ex"/>
    <property type="match status" value="2"/>
</dbReference>
<comment type="similarity">
    <text evidence="2">Belongs to the Ca(2+):cation antiporter (CaCA) (TC 2.A.19) family.</text>
</comment>
<feature type="transmembrane region" description="Helical" evidence="9">
    <location>
        <begin position="241"/>
        <end position="261"/>
    </location>
</feature>
<dbReference type="GO" id="GO:0015369">
    <property type="term" value="F:calcium:proton antiporter activity"/>
    <property type="evidence" value="ECO:0007669"/>
    <property type="project" value="TreeGrafter"/>
</dbReference>
<dbReference type="GO" id="GO:0000329">
    <property type="term" value="C:fungal-type vacuole membrane"/>
    <property type="evidence" value="ECO:0007669"/>
    <property type="project" value="TreeGrafter"/>
</dbReference>
<feature type="transmembrane region" description="Helical" evidence="9">
    <location>
        <begin position="208"/>
        <end position="229"/>
    </location>
</feature>
<dbReference type="OrthoDB" id="1699231at2759"/>
<dbReference type="GO" id="GO:0012505">
    <property type="term" value="C:endomembrane system"/>
    <property type="evidence" value="ECO:0007669"/>
    <property type="project" value="UniProtKB-SubCell"/>
</dbReference>
<evidence type="ECO:0000259" key="10">
    <source>
        <dbReference type="Pfam" id="PF01699"/>
    </source>
</evidence>
<evidence type="ECO:0000256" key="2">
    <source>
        <dbReference type="ARBA" id="ARBA00008170"/>
    </source>
</evidence>
<dbReference type="Gene3D" id="1.20.1420.30">
    <property type="entry name" value="NCX, central ion-binding region"/>
    <property type="match status" value="2"/>
</dbReference>
<evidence type="ECO:0000256" key="3">
    <source>
        <dbReference type="ARBA" id="ARBA00022448"/>
    </source>
</evidence>
<feature type="domain" description="Sodium/calcium exchanger membrane region" evidence="10">
    <location>
        <begin position="480"/>
        <end position="624"/>
    </location>
</feature>
<dbReference type="InterPro" id="IPR004713">
    <property type="entry name" value="CaH_exchang"/>
</dbReference>
<dbReference type="KEGG" id="pchm:VFPPC_03309"/>
<dbReference type="GeneID" id="28846819"/>
<sequence>MDEAVSHNALENGQTTSGLYINEGDGDDDHPGGRSGVVDGLDLPSVSDFKSLPKSPLNWLGRVVSRMNNKLQSTTIGFRSRRTGYTEAPRQPPSEENLGASNHDTWYNATTDVVYGILVSSRVNLLLVFVPIGLACYFVEAGSLTIFILNGIAIIPLSAILTDATERIAAHSGDTLGALLNITLGNLVELILLVALAENHVRVVQASLLGSILVNLLLILGSALLAASAGGSIPLYNTTEAQLLACLLFVSVFTFIMPSAFDRAFDHAEETASIVLKMTRISSLLVLGIYVIYLIHEVRTNKGPFKDDYYRVTFNGERGQQDDLHSELGRTGNVTPFVLPPRTIRFADENAALSADNGVTRDANRFELGSLTSDADSDDDEGPDARRPRGLRRSFETDTTRSVPNSHLPLMHASRHGRSISWASSGRQISRESSMSRDQRIFARSGLTSLQLLRDNRHISDYELNGSHAPVGSIVEIVISVIMLALSSILMSMNAELLVTSIDDVTQQSGLSHTFIGLIILPIVGNISEYVTVVTVAIANKLDLAIAVAVGSSIQIALCLAPLIVIAGWVLQVEFSLTFNIFEMTVLVGTVLLVNLLILNSNSSTLKTSGLKGALMCACYGIIGLAAFFAPERV</sequence>
<feature type="region of interest" description="Disordered" evidence="8">
    <location>
        <begin position="81"/>
        <end position="102"/>
    </location>
</feature>
<feature type="transmembrane region" description="Helical" evidence="9">
    <location>
        <begin position="546"/>
        <end position="571"/>
    </location>
</feature>
<feature type="compositionally biased region" description="Basic and acidic residues" evidence="8">
    <location>
        <begin position="383"/>
        <end position="399"/>
    </location>
</feature>
<dbReference type="PANTHER" id="PTHR31503">
    <property type="entry name" value="VACUOLAR CALCIUM ION TRANSPORTER"/>
    <property type="match status" value="1"/>
</dbReference>
<keyword evidence="4 9" id="KW-0812">Transmembrane</keyword>
<dbReference type="Proteomes" id="UP000078397">
    <property type="component" value="Unassembled WGS sequence"/>
</dbReference>
<comment type="caution">
    <text evidence="11">The sequence shown here is derived from an EMBL/GenBank/DDBJ whole genome shotgun (WGS) entry which is preliminary data.</text>
</comment>
<proteinExistence type="inferred from homology"/>
<feature type="compositionally biased region" description="Polar residues" evidence="8">
    <location>
        <begin position="9"/>
        <end position="19"/>
    </location>
</feature>
<feature type="transmembrane region" description="Helical" evidence="9">
    <location>
        <begin position="123"/>
        <end position="140"/>
    </location>
</feature>
<feature type="transmembrane region" description="Helical" evidence="9">
    <location>
        <begin position="577"/>
        <end position="599"/>
    </location>
</feature>
<feature type="transmembrane region" description="Helical" evidence="9">
    <location>
        <begin position="146"/>
        <end position="164"/>
    </location>
</feature>
<evidence type="ECO:0000256" key="4">
    <source>
        <dbReference type="ARBA" id="ARBA00022692"/>
    </source>
</evidence>
<dbReference type="RefSeq" id="XP_018147455.1">
    <property type="nucleotide sequence ID" value="XM_018282825.1"/>
</dbReference>
<accession>A0A179G0C5</accession>
<feature type="region of interest" description="Disordered" evidence="8">
    <location>
        <begin position="368"/>
        <end position="410"/>
    </location>
</feature>